<comment type="caution">
    <text evidence="3">The sequence shown here is derived from an EMBL/GenBank/DDBJ whole genome shotgun (WGS) entry which is preliminary data.</text>
</comment>
<accession>A0A2W5WYK6</accession>
<feature type="transmembrane region" description="Helical" evidence="2">
    <location>
        <begin position="6"/>
        <end position="28"/>
    </location>
</feature>
<feature type="region of interest" description="Disordered" evidence="1">
    <location>
        <begin position="34"/>
        <end position="55"/>
    </location>
</feature>
<dbReference type="EMBL" id="QKWH01000006">
    <property type="protein sequence ID" value="PZR52905.1"/>
    <property type="molecule type" value="Genomic_DNA"/>
</dbReference>
<evidence type="ECO:0000256" key="1">
    <source>
        <dbReference type="SAM" id="MobiDB-lite"/>
    </source>
</evidence>
<dbReference type="NCBIfam" id="NF033493">
    <property type="entry name" value="MetS_like_NSS"/>
    <property type="match status" value="1"/>
</dbReference>
<evidence type="ECO:0000313" key="4">
    <source>
        <dbReference type="Proteomes" id="UP000248783"/>
    </source>
</evidence>
<gene>
    <name evidence="3" type="ORF">DNL40_09610</name>
</gene>
<keyword evidence="4" id="KW-1185">Reference proteome</keyword>
<name>A0A2W5WYK6_9MICO</name>
<evidence type="ECO:0000313" key="3">
    <source>
        <dbReference type="EMBL" id="PZR52905.1"/>
    </source>
</evidence>
<protein>
    <recommendedName>
        <fullName evidence="5">Methionine/alanine import family NSS transporter small subunit</fullName>
    </recommendedName>
</protein>
<dbReference type="RefSeq" id="WP_111251038.1">
    <property type="nucleotide sequence ID" value="NZ_QKWH01000006.1"/>
</dbReference>
<reference evidence="3 4" key="1">
    <citation type="submission" date="2018-06" db="EMBL/GenBank/DDBJ databases">
        <title>Whole genome sequencing of a novel hydrocarbon degrading bacterial strain, PW21 isolated from oil contaminated produced water sample.</title>
        <authorList>
            <person name="Nagkirti P."/>
            <person name="Shaikh A."/>
            <person name="Gowdaman V."/>
            <person name="Engineer A.E."/>
            <person name="Dagar S."/>
            <person name="Dhakephalkar P.K."/>
        </authorList>
    </citation>
    <scope>NUCLEOTIDE SEQUENCE [LARGE SCALE GENOMIC DNA]</scope>
    <source>
        <strain evidence="3 4">PW21</strain>
    </source>
</reference>
<evidence type="ECO:0008006" key="5">
    <source>
        <dbReference type="Google" id="ProtNLM"/>
    </source>
</evidence>
<dbReference type="AlphaFoldDB" id="A0A2W5WYK6"/>
<organism evidence="3 4">
    <name type="scientific">Xylanimonas oleitrophica</name>
    <dbReference type="NCBI Taxonomy" id="2607479"/>
    <lineage>
        <taxon>Bacteria</taxon>
        <taxon>Bacillati</taxon>
        <taxon>Actinomycetota</taxon>
        <taxon>Actinomycetes</taxon>
        <taxon>Micrococcales</taxon>
        <taxon>Promicromonosporaceae</taxon>
        <taxon>Xylanimonas</taxon>
    </lineage>
</organism>
<dbReference type="Proteomes" id="UP000248783">
    <property type="component" value="Unassembled WGS sequence"/>
</dbReference>
<sequence>MSGAAIALLVCAILVVWGGLVLSIVAVARRPERSDYPAGGLEDDREDGGVSPRDT</sequence>
<proteinExistence type="predicted"/>
<dbReference type="Pfam" id="PF16951">
    <property type="entry name" value="MaAIMP_sms"/>
    <property type="match status" value="1"/>
</dbReference>
<keyword evidence="2" id="KW-1133">Transmembrane helix</keyword>
<keyword evidence="2" id="KW-0812">Transmembrane</keyword>
<dbReference type="InterPro" id="IPR031596">
    <property type="entry name" value="MaAIMP_sms"/>
</dbReference>
<keyword evidence="2" id="KW-0472">Membrane</keyword>
<evidence type="ECO:0000256" key="2">
    <source>
        <dbReference type="SAM" id="Phobius"/>
    </source>
</evidence>